<gene>
    <name evidence="1" type="ORF">DESPIGER_0767</name>
</gene>
<organism evidence="1 2">
    <name type="scientific">Desulfovibrio piger</name>
    <dbReference type="NCBI Taxonomy" id="901"/>
    <lineage>
        <taxon>Bacteria</taxon>
        <taxon>Pseudomonadati</taxon>
        <taxon>Thermodesulfobacteriota</taxon>
        <taxon>Desulfovibrionia</taxon>
        <taxon>Desulfovibrionales</taxon>
        <taxon>Desulfovibrionaceae</taxon>
        <taxon>Desulfovibrio</taxon>
    </lineage>
</organism>
<accession>A0A1K1LD56</accession>
<dbReference type="Gene3D" id="1.10.10.10">
    <property type="entry name" value="Winged helix-like DNA-binding domain superfamily/Winged helix DNA-binding domain"/>
    <property type="match status" value="1"/>
</dbReference>
<proteinExistence type="predicted"/>
<dbReference type="EMBL" id="LT630450">
    <property type="protein sequence ID" value="SFV72643.1"/>
    <property type="molecule type" value="Genomic_DNA"/>
</dbReference>
<evidence type="ECO:0008006" key="3">
    <source>
        <dbReference type="Google" id="ProtNLM"/>
    </source>
</evidence>
<keyword evidence="2" id="KW-1185">Reference proteome</keyword>
<sequence length="92" mass="9738">MAVVYIPKVLKSMTEICEAFGVGDSVVKQWAAAGAPIAVEGSGSRMRYSAEVAALQDWRLGRAHACATAPAEAWGTMRQSSACREDSTTETS</sequence>
<name>A0A1K1LD56_9BACT</name>
<dbReference type="Proteomes" id="UP000186323">
    <property type="component" value="Chromosome I"/>
</dbReference>
<evidence type="ECO:0000313" key="2">
    <source>
        <dbReference type="Proteomes" id="UP000186323"/>
    </source>
</evidence>
<dbReference type="InterPro" id="IPR036388">
    <property type="entry name" value="WH-like_DNA-bd_sf"/>
</dbReference>
<reference evidence="2" key="1">
    <citation type="submission" date="2016-10" db="EMBL/GenBank/DDBJ databases">
        <authorList>
            <person name="Wegmann U."/>
        </authorList>
    </citation>
    <scope>NUCLEOTIDE SEQUENCE [LARGE SCALE GENOMIC DNA]</scope>
</reference>
<dbReference type="AlphaFoldDB" id="A0A1K1LD56"/>
<dbReference type="KEGG" id="dpg:DESPIGER_0767"/>
<dbReference type="RefSeq" id="WP_320855039.1">
    <property type="nucleotide sequence ID" value="NZ_JBKYGG010000088.1"/>
</dbReference>
<protein>
    <recommendedName>
        <fullName evidence="3">DNA-binding protein</fullName>
    </recommendedName>
</protein>
<evidence type="ECO:0000313" key="1">
    <source>
        <dbReference type="EMBL" id="SFV72643.1"/>
    </source>
</evidence>